<evidence type="ECO:0000313" key="8">
    <source>
        <dbReference type="Proteomes" id="UP001148786"/>
    </source>
</evidence>
<feature type="domain" description="Zn(2)-C6 fungal-type" evidence="6">
    <location>
        <begin position="16"/>
        <end position="48"/>
    </location>
</feature>
<proteinExistence type="predicted"/>
<dbReference type="GO" id="GO:0005634">
    <property type="term" value="C:nucleus"/>
    <property type="evidence" value="ECO:0007669"/>
    <property type="project" value="UniProtKB-SubCell"/>
</dbReference>
<dbReference type="Pfam" id="PF00172">
    <property type="entry name" value="Zn_clus"/>
    <property type="match status" value="1"/>
</dbReference>
<dbReference type="InterPro" id="IPR007219">
    <property type="entry name" value="XnlR_reg_dom"/>
</dbReference>
<comment type="caution">
    <text evidence="7">The sequence shown here is derived from an EMBL/GenBank/DDBJ whole genome shotgun (WGS) entry which is preliminary data.</text>
</comment>
<organism evidence="7 8">
    <name type="scientific">Agrocybe chaxingu</name>
    <dbReference type="NCBI Taxonomy" id="84603"/>
    <lineage>
        <taxon>Eukaryota</taxon>
        <taxon>Fungi</taxon>
        <taxon>Dikarya</taxon>
        <taxon>Basidiomycota</taxon>
        <taxon>Agaricomycotina</taxon>
        <taxon>Agaricomycetes</taxon>
        <taxon>Agaricomycetidae</taxon>
        <taxon>Agaricales</taxon>
        <taxon>Agaricineae</taxon>
        <taxon>Strophariaceae</taxon>
        <taxon>Agrocybe</taxon>
    </lineage>
</organism>
<evidence type="ECO:0000256" key="5">
    <source>
        <dbReference type="ARBA" id="ARBA00023242"/>
    </source>
</evidence>
<dbReference type="PROSITE" id="PS00463">
    <property type="entry name" value="ZN2_CY6_FUNGAL_1"/>
    <property type="match status" value="1"/>
</dbReference>
<dbReference type="Pfam" id="PF04082">
    <property type="entry name" value="Fungal_trans"/>
    <property type="match status" value="1"/>
</dbReference>
<dbReference type="GO" id="GO:0000981">
    <property type="term" value="F:DNA-binding transcription factor activity, RNA polymerase II-specific"/>
    <property type="evidence" value="ECO:0007669"/>
    <property type="project" value="InterPro"/>
</dbReference>
<dbReference type="PROSITE" id="PS50048">
    <property type="entry name" value="ZN2_CY6_FUNGAL_2"/>
    <property type="match status" value="1"/>
</dbReference>
<evidence type="ECO:0000256" key="3">
    <source>
        <dbReference type="ARBA" id="ARBA00023015"/>
    </source>
</evidence>
<evidence type="ECO:0000256" key="2">
    <source>
        <dbReference type="ARBA" id="ARBA00022723"/>
    </source>
</evidence>
<gene>
    <name evidence="7" type="ORF">NLJ89_g4198</name>
</gene>
<keyword evidence="2" id="KW-0479">Metal-binding</keyword>
<protein>
    <recommendedName>
        <fullName evidence="6">Zn(2)-C6 fungal-type domain-containing protein</fullName>
    </recommendedName>
</protein>
<keyword evidence="4" id="KW-0804">Transcription</keyword>
<dbReference type="PANTHER" id="PTHR47338:SF29">
    <property type="entry name" value="ZN(2)-C6 FUNGAL-TYPE DOMAIN-CONTAINING PROTEIN"/>
    <property type="match status" value="1"/>
</dbReference>
<dbReference type="InterPro" id="IPR036864">
    <property type="entry name" value="Zn2-C6_fun-type_DNA-bd_sf"/>
</dbReference>
<dbReference type="InterPro" id="IPR001138">
    <property type="entry name" value="Zn2Cys6_DnaBD"/>
</dbReference>
<dbReference type="EMBL" id="JANKHO010000338">
    <property type="protein sequence ID" value="KAJ3511259.1"/>
    <property type="molecule type" value="Genomic_DNA"/>
</dbReference>
<dbReference type="CDD" id="cd00067">
    <property type="entry name" value="GAL4"/>
    <property type="match status" value="1"/>
</dbReference>
<keyword evidence="5" id="KW-0539">Nucleus</keyword>
<dbReference type="OrthoDB" id="2123952at2759"/>
<keyword evidence="8" id="KW-1185">Reference proteome</keyword>
<dbReference type="AlphaFoldDB" id="A0A9W8K0Z4"/>
<sequence>MPRKSDASGILRRGSACLSCRRRKLRCDGLRPVCTQCTTMKRVHECNYDDSARKSRTQTLREKLFALEAKVRELEYQPGCSSVPSSFSSSVSDSTPSPLLEACDELSSQFMLGPSIFPIDLTAWDPSAFDSMFTTSIPSSFPHDQRRRGLLARGQGRTCSERNPICFADQTLHDGLPDRLVIDPEIALTPEVQHVLIRSFVDHRKQCCFYSNPERFDPSWTTTTTRAIYQHQVPANPSLINAIHLLGCFFTRAPLPQGLEQHLLEQTLHEVSRSLHNQEQLIDVVQALTLLAQYCFFNNRGMEANRHLSAAKRIALDLRLHQVSHPNLATFPFDLDYPFDSPMQDWQEKAAVFWQLFMVERFWATTNDCSAGQPELDSPCRSITTPLPLLGGAQMANKPLPLLLQLDTTLRDNPTWAYHRSAEVALTRLLRLVPPFTGKDAHHPSAPYFDTDLYMVHALIFASTIHLHLDNAMNLKVSLAAKKLVELVNILVEEDYHYLDPPLAICLVSIIKLFRRMIECTAQAQTNGVGGSSAPYALAFLKRCVEILTSAVHKMSASTPFADGLFASLGEASAPLYSNVNPTKQQPPSSSSYIYPESSVLTAPYGVVDGYP</sequence>
<accession>A0A9W8K0Z4</accession>
<evidence type="ECO:0000256" key="1">
    <source>
        <dbReference type="ARBA" id="ARBA00004123"/>
    </source>
</evidence>
<dbReference type="PANTHER" id="PTHR47338">
    <property type="entry name" value="ZN(II)2CYS6 TRANSCRIPTION FACTOR (EUROFUNG)-RELATED"/>
    <property type="match status" value="1"/>
</dbReference>
<reference evidence="7" key="1">
    <citation type="submission" date="2022-07" db="EMBL/GenBank/DDBJ databases">
        <title>Genome Sequence of Agrocybe chaxingu.</title>
        <authorList>
            <person name="Buettner E."/>
        </authorList>
    </citation>
    <scope>NUCLEOTIDE SEQUENCE</scope>
    <source>
        <strain evidence="7">MP-N11</strain>
    </source>
</reference>
<dbReference type="Proteomes" id="UP001148786">
    <property type="component" value="Unassembled WGS sequence"/>
</dbReference>
<dbReference type="CDD" id="cd12148">
    <property type="entry name" value="fungal_TF_MHR"/>
    <property type="match status" value="1"/>
</dbReference>
<dbReference type="SUPFAM" id="SSF57701">
    <property type="entry name" value="Zn2/Cys6 DNA-binding domain"/>
    <property type="match status" value="1"/>
</dbReference>
<dbReference type="InterPro" id="IPR050815">
    <property type="entry name" value="TF_fung"/>
</dbReference>
<name>A0A9W8K0Z4_9AGAR</name>
<comment type="subcellular location">
    <subcellularLocation>
        <location evidence="1">Nucleus</location>
    </subcellularLocation>
</comment>
<evidence type="ECO:0000256" key="4">
    <source>
        <dbReference type="ARBA" id="ARBA00023163"/>
    </source>
</evidence>
<evidence type="ECO:0000313" key="7">
    <source>
        <dbReference type="EMBL" id="KAJ3511259.1"/>
    </source>
</evidence>
<dbReference type="GO" id="GO:0008270">
    <property type="term" value="F:zinc ion binding"/>
    <property type="evidence" value="ECO:0007669"/>
    <property type="project" value="InterPro"/>
</dbReference>
<evidence type="ECO:0000259" key="6">
    <source>
        <dbReference type="PROSITE" id="PS50048"/>
    </source>
</evidence>
<dbReference type="GO" id="GO:0006351">
    <property type="term" value="P:DNA-templated transcription"/>
    <property type="evidence" value="ECO:0007669"/>
    <property type="project" value="InterPro"/>
</dbReference>
<dbReference type="SMART" id="SM00066">
    <property type="entry name" value="GAL4"/>
    <property type="match status" value="1"/>
</dbReference>
<dbReference type="Gene3D" id="4.10.240.10">
    <property type="entry name" value="Zn(2)-C6 fungal-type DNA-binding domain"/>
    <property type="match status" value="1"/>
</dbReference>
<dbReference type="GO" id="GO:0003677">
    <property type="term" value="F:DNA binding"/>
    <property type="evidence" value="ECO:0007669"/>
    <property type="project" value="InterPro"/>
</dbReference>
<keyword evidence="3" id="KW-0805">Transcription regulation</keyword>